<reference evidence="2 3" key="1">
    <citation type="submission" date="2015-07" db="EMBL/GenBank/DDBJ databases">
        <title>The genome of Habropoda laboriosa.</title>
        <authorList>
            <person name="Pan H."/>
            <person name="Kapheim K."/>
        </authorList>
    </citation>
    <scope>NUCLEOTIDE SEQUENCE [LARGE SCALE GENOMIC DNA]</scope>
    <source>
        <strain evidence="2">0110345459</strain>
    </source>
</reference>
<protein>
    <submittedName>
        <fullName evidence="2">Uncharacterized protein</fullName>
    </submittedName>
</protein>
<organism evidence="2 3">
    <name type="scientific">Habropoda laboriosa</name>
    <dbReference type="NCBI Taxonomy" id="597456"/>
    <lineage>
        <taxon>Eukaryota</taxon>
        <taxon>Metazoa</taxon>
        <taxon>Ecdysozoa</taxon>
        <taxon>Arthropoda</taxon>
        <taxon>Hexapoda</taxon>
        <taxon>Insecta</taxon>
        <taxon>Pterygota</taxon>
        <taxon>Neoptera</taxon>
        <taxon>Endopterygota</taxon>
        <taxon>Hymenoptera</taxon>
        <taxon>Apocrita</taxon>
        <taxon>Aculeata</taxon>
        <taxon>Apoidea</taxon>
        <taxon>Anthophila</taxon>
        <taxon>Apidae</taxon>
        <taxon>Habropoda</taxon>
    </lineage>
</organism>
<sequence length="49" mass="5340">MKCLLVNPRPKNNPTGPAVRSLTESRRSVSSSYVQPSLGAVHRALFDDS</sequence>
<evidence type="ECO:0000313" key="2">
    <source>
        <dbReference type="EMBL" id="KOC60531.1"/>
    </source>
</evidence>
<dbReference type="Proteomes" id="UP000053825">
    <property type="component" value="Unassembled WGS sequence"/>
</dbReference>
<evidence type="ECO:0000256" key="1">
    <source>
        <dbReference type="SAM" id="MobiDB-lite"/>
    </source>
</evidence>
<accession>A0A0L7QPX1</accession>
<proteinExistence type="predicted"/>
<feature type="region of interest" description="Disordered" evidence="1">
    <location>
        <begin position="1"/>
        <end position="31"/>
    </location>
</feature>
<dbReference type="AlphaFoldDB" id="A0A0L7QPX1"/>
<name>A0A0L7QPX1_9HYME</name>
<gene>
    <name evidence="2" type="ORF">WH47_07664</name>
</gene>
<evidence type="ECO:0000313" key="3">
    <source>
        <dbReference type="Proteomes" id="UP000053825"/>
    </source>
</evidence>
<dbReference type="STRING" id="597456.A0A0L7QPX1"/>
<keyword evidence="3" id="KW-1185">Reference proteome</keyword>
<dbReference type="EMBL" id="KQ414813">
    <property type="protein sequence ID" value="KOC60531.1"/>
    <property type="molecule type" value="Genomic_DNA"/>
</dbReference>